<evidence type="ECO:0000313" key="2">
    <source>
        <dbReference type="EMBL" id="MBE9666277.1"/>
    </source>
</evidence>
<sequence>MKRYLVLALFFLGSLSAFSQAKPDTTLTTYIRTRNWVKITDTAALPKTIMPYYSKLVNYVKTSLPYQLKNTYVLTAHVRNTATELSIPITDINGILSHKKTEERFPKFKDTVVNGKKVRLAIPRFNGDPSGRQVSVIFDKASGKIMLYKAD</sequence>
<proteinExistence type="predicted"/>
<dbReference type="EMBL" id="JADFFM010000001">
    <property type="protein sequence ID" value="MBE9666277.1"/>
    <property type="molecule type" value="Genomic_DNA"/>
</dbReference>
<gene>
    <name evidence="2" type="ORF">IRJ18_07885</name>
</gene>
<reference evidence="2 3" key="1">
    <citation type="submission" date="2020-10" db="EMBL/GenBank/DDBJ databases">
        <title>Mucilaginibacter mali sp. nov., isolated from rhizosphere soil of apple orchard.</title>
        <authorList>
            <person name="Lee J.-S."/>
            <person name="Kim H.S."/>
            <person name="Kim J.-S."/>
        </authorList>
    </citation>
    <scope>NUCLEOTIDE SEQUENCE [LARGE SCALE GENOMIC DNA]</scope>
    <source>
        <strain evidence="2 3">KCTC 23157</strain>
    </source>
</reference>
<keyword evidence="3" id="KW-1185">Reference proteome</keyword>
<dbReference type="Proteomes" id="UP000632774">
    <property type="component" value="Unassembled WGS sequence"/>
</dbReference>
<evidence type="ECO:0000256" key="1">
    <source>
        <dbReference type="SAM" id="SignalP"/>
    </source>
</evidence>
<accession>A0ABR9XGG9</accession>
<comment type="caution">
    <text evidence="2">The sequence shown here is derived from an EMBL/GenBank/DDBJ whole genome shotgun (WGS) entry which is preliminary data.</text>
</comment>
<evidence type="ECO:0008006" key="4">
    <source>
        <dbReference type="Google" id="ProtNLM"/>
    </source>
</evidence>
<evidence type="ECO:0000313" key="3">
    <source>
        <dbReference type="Proteomes" id="UP000632774"/>
    </source>
</evidence>
<dbReference type="RefSeq" id="WP_194105646.1">
    <property type="nucleotide sequence ID" value="NZ_JADFFM010000001.1"/>
</dbReference>
<protein>
    <recommendedName>
        <fullName evidence="4">PepSY-like beta-lactamase-inhibitor</fullName>
    </recommendedName>
</protein>
<keyword evidence="1" id="KW-0732">Signal</keyword>
<organism evidence="2 3">
    <name type="scientific">Mucilaginibacter boryungensis</name>
    <dbReference type="NCBI Taxonomy" id="768480"/>
    <lineage>
        <taxon>Bacteria</taxon>
        <taxon>Pseudomonadati</taxon>
        <taxon>Bacteroidota</taxon>
        <taxon>Sphingobacteriia</taxon>
        <taxon>Sphingobacteriales</taxon>
        <taxon>Sphingobacteriaceae</taxon>
        <taxon>Mucilaginibacter</taxon>
    </lineage>
</organism>
<feature type="signal peptide" evidence="1">
    <location>
        <begin position="1"/>
        <end position="21"/>
    </location>
</feature>
<feature type="chain" id="PRO_5045362194" description="PepSY-like beta-lactamase-inhibitor" evidence="1">
    <location>
        <begin position="22"/>
        <end position="151"/>
    </location>
</feature>
<name>A0ABR9XGG9_9SPHI</name>